<dbReference type="SUPFAM" id="SSF48371">
    <property type="entry name" value="ARM repeat"/>
    <property type="match status" value="1"/>
</dbReference>
<reference evidence="3" key="1">
    <citation type="submission" date="2013-09" db="EMBL/GenBank/DDBJ databases">
        <title>The Genome Sequence of Anopheles maculatus species B.</title>
        <authorList>
            <consortium name="The Broad Institute Genomics Platform"/>
            <person name="Neafsey D.E."/>
            <person name="Besansky N."/>
            <person name="Howell P."/>
            <person name="Walton C."/>
            <person name="Young S.K."/>
            <person name="Zeng Q."/>
            <person name="Gargeya S."/>
            <person name="Fitzgerald M."/>
            <person name="Haas B."/>
            <person name="Abouelleil A."/>
            <person name="Allen A.W."/>
            <person name="Alvarado L."/>
            <person name="Arachchi H.M."/>
            <person name="Berlin A.M."/>
            <person name="Chapman S.B."/>
            <person name="Gainer-Dewar J."/>
            <person name="Goldberg J."/>
            <person name="Griggs A."/>
            <person name="Gujja S."/>
            <person name="Hansen M."/>
            <person name="Howarth C."/>
            <person name="Imamovic A."/>
            <person name="Ireland A."/>
            <person name="Larimer J."/>
            <person name="McCowan C."/>
            <person name="Murphy C."/>
            <person name="Pearson M."/>
            <person name="Poon T.W."/>
            <person name="Priest M."/>
            <person name="Roberts A."/>
            <person name="Saif S."/>
            <person name="Shea T."/>
            <person name="Sisk P."/>
            <person name="Sykes S."/>
            <person name="Wortman J."/>
            <person name="Nusbaum C."/>
            <person name="Birren B."/>
        </authorList>
    </citation>
    <scope>NUCLEOTIDE SEQUENCE [LARGE SCALE GENOMIC DNA]</scope>
    <source>
        <strain evidence="3">maculatus3</strain>
    </source>
</reference>
<dbReference type="InterPro" id="IPR011989">
    <property type="entry name" value="ARM-like"/>
</dbReference>
<protein>
    <recommendedName>
        <fullName evidence="4">Vesicle tethering protein Uso1/P115-like head domain-containing protein</fullName>
    </recommendedName>
</protein>
<keyword evidence="3" id="KW-1185">Reference proteome</keyword>
<dbReference type="Proteomes" id="UP000075901">
    <property type="component" value="Unassembled WGS sequence"/>
</dbReference>
<proteinExistence type="predicted"/>
<evidence type="ECO:0000256" key="1">
    <source>
        <dbReference type="SAM" id="MobiDB-lite"/>
    </source>
</evidence>
<dbReference type="Gene3D" id="1.25.10.10">
    <property type="entry name" value="Leucine-rich Repeat Variant"/>
    <property type="match status" value="1"/>
</dbReference>
<dbReference type="PANTHER" id="PTHR23161">
    <property type="entry name" value="PROTEIN CIP2A"/>
    <property type="match status" value="1"/>
</dbReference>
<evidence type="ECO:0000313" key="3">
    <source>
        <dbReference type="Proteomes" id="UP000075901"/>
    </source>
</evidence>
<name>A0A182T371_9DIPT</name>
<dbReference type="InterPro" id="IPR016024">
    <property type="entry name" value="ARM-type_fold"/>
</dbReference>
<accession>A0A182T371</accession>
<dbReference type="InterPro" id="IPR042510">
    <property type="entry name" value="CIP2A"/>
</dbReference>
<reference evidence="2" key="2">
    <citation type="submission" date="2020-05" db="UniProtKB">
        <authorList>
            <consortium name="EnsemblMetazoa"/>
        </authorList>
    </citation>
    <scope>IDENTIFICATION</scope>
    <source>
        <strain evidence="2">maculatus3</strain>
    </source>
</reference>
<organism evidence="2 3">
    <name type="scientific">Anopheles maculatus</name>
    <dbReference type="NCBI Taxonomy" id="74869"/>
    <lineage>
        <taxon>Eukaryota</taxon>
        <taxon>Metazoa</taxon>
        <taxon>Ecdysozoa</taxon>
        <taxon>Arthropoda</taxon>
        <taxon>Hexapoda</taxon>
        <taxon>Insecta</taxon>
        <taxon>Pterygota</taxon>
        <taxon>Neoptera</taxon>
        <taxon>Endopterygota</taxon>
        <taxon>Diptera</taxon>
        <taxon>Nematocera</taxon>
        <taxon>Culicoidea</taxon>
        <taxon>Culicidae</taxon>
        <taxon>Anophelinae</taxon>
        <taxon>Anopheles</taxon>
        <taxon>Anopheles maculatus group</taxon>
    </lineage>
</organism>
<evidence type="ECO:0008006" key="4">
    <source>
        <dbReference type="Google" id="ProtNLM"/>
    </source>
</evidence>
<feature type="region of interest" description="Disordered" evidence="1">
    <location>
        <begin position="300"/>
        <end position="319"/>
    </location>
</feature>
<sequence length="670" mass="76380">MSSERPYGMSHIVEFNSHIQSYFISSTYGNETLVNQCLEQLAAASTDHKTFDVSVYECNIFFVNLHKLLSHSMKKTKLLWSVVAVLEIAVTDDETRIALVDKFRFLPVISLLLLEVHTPEQQKRVLSLLHHLSYGATIDGQELFIDRLIQKLLNIIEQNHEKQERCEVAQLALSILVNLCHRDLSTTFVLTRNTNISGFCKQIKKFGLLACKMYIILEQNDYIKEVDLHYLLRMSFEEVRLMLASKNSFSLRHVVDFLRYVRTLSSSREGEPAKAAVTDEYFKRDLKKFLLEIATYWAERSPSPEGEPSGRRKRTKGKVELRKDRTNDGLFEILECIVLLKPDDQELYRKISEFGPVELINNARDDCSKAVDLLRTIVEKNPSDTAFAEECKTVLPRLMTTITNNDDERLAIAFAKLLSTIGKTLITLDDPMNEVAEQFFQHLFGIVLSNTRDFGSFDYSLADGHVRMYLWALHTFSELANLCPTHWYAKLMNLLKQKPIQFLIAKGLTGGADVELLEALLQVVASTDFPKQDVARMINMLKSNLPALGGNSRGPPFTPENDNVQHTQPPTGYTFIRTLSRDLQERIDQAVVHIQDAKAAGLINEVEKSELVEFYTHKINMQSSLMNDLRSSLEATTSQITTLTHQNQLLMAEIEKNQKKSLPLLLKETA</sequence>
<dbReference type="VEuPathDB" id="VectorBase:AMAM018685"/>
<dbReference type="EnsemblMetazoa" id="AMAM018685-RA">
    <property type="protein sequence ID" value="AMAM018685-PA"/>
    <property type="gene ID" value="AMAM018685"/>
</dbReference>
<dbReference type="AlphaFoldDB" id="A0A182T371"/>
<dbReference type="PANTHER" id="PTHR23161:SF2">
    <property type="entry name" value="PROTEIN CIP2A"/>
    <property type="match status" value="1"/>
</dbReference>
<evidence type="ECO:0000313" key="2">
    <source>
        <dbReference type="EnsemblMetazoa" id="AMAM018685-PA"/>
    </source>
</evidence>